<organism evidence="1">
    <name type="scientific">bioreactor metagenome</name>
    <dbReference type="NCBI Taxonomy" id="1076179"/>
    <lineage>
        <taxon>unclassified sequences</taxon>
        <taxon>metagenomes</taxon>
        <taxon>ecological metagenomes</taxon>
    </lineage>
</organism>
<sequence>MFESRYFTSESRFHITGATGIEIKIKATASPDFLTIGTSKTIKQTTDEKG</sequence>
<proteinExistence type="predicted"/>
<name>A0A645BZE8_9ZZZZ</name>
<gene>
    <name evidence="1" type="ORF">SDC9_117012</name>
</gene>
<dbReference type="EMBL" id="VSSQ01023247">
    <property type="protein sequence ID" value="MPM70061.1"/>
    <property type="molecule type" value="Genomic_DNA"/>
</dbReference>
<dbReference type="AlphaFoldDB" id="A0A645BZE8"/>
<comment type="caution">
    <text evidence="1">The sequence shown here is derived from an EMBL/GenBank/DDBJ whole genome shotgun (WGS) entry which is preliminary data.</text>
</comment>
<reference evidence="1" key="1">
    <citation type="submission" date="2019-08" db="EMBL/GenBank/DDBJ databases">
        <authorList>
            <person name="Kucharzyk K."/>
            <person name="Murdoch R.W."/>
            <person name="Higgins S."/>
            <person name="Loffler F."/>
        </authorList>
    </citation>
    <scope>NUCLEOTIDE SEQUENCE</scope>
</reference>
<accession>A0A645BZE8</accession>
<protein>
    <submittedName>
        <fullName evidence="1">Uncharacterized protein</fullName>
    </submittedName>
</protein>
<evidence type="ECO:0000313" key="1">
    <source>
        <dbReference type="EMBL" id="MPM70061.1"/>
    </source>
</evidence>